<feature type="transmembrane region" description="Helical" evidence="1">
    <location>
        <begin position="472"/>
        <end position="496"/>
    </location>
</feature>
<keyword evidence="1" id="KW-0472">Membrane</keyword>
<dbReference type="Gene3D" id="2.120.10.10">
    <property type="match status" value="1"/>
</dbReference>
<organism evidence="2">
    <name type="scientific">marine sediment metagenome</name>
    <dbReference type="NCBI Taxonomy" id="412755"/>
    <lineage>
        <taxon>unclassified sequences</taxon>
        <taxon>metagenomes</taxon>
        <taxon>ecological metagenomes</taxon>
    </lineage>
</organism>
<accession>A0A0F9GI10</accession>
<dbReference type="SUPFAM" id="SSF50939">
    <property type="entry name" value="Sialidases"/>
    <property type="match status" value="1"/>
</dbReference>
<dbReference type="CDD" id="cd15482">
    <property type="entry name" value="Sialidase_non-viral"/>
    <property type="match status" value="1"/>
</dbReference>
<dbReference type="EMBL" id="LAZR01028382">
    <property type="protein sequence ID" value="KKL62787.1"/>
    <property type="molecule type" value="Genomic_DNA"/>
</dbReference>
<gene>
    <name evidence="2" type="ORF">LCGC14_2181710</name>
</gene>
<reference evidence="2" key="1">
    <citation type="journal article" date="2015" name="Nature">
        <title>Complex archaea that bridge the gap between prokaryotes and eukaryotes.</title>
        <authorList>
            <person name="Spang A."/>
            <person name="Saw J.H."/>
            <person name="Jorgensen S.L."/>
            <person name="Zaremba-Niedzwiedzka K."/>
            <person name="Martijn J."/>
            <person name="Lind A.E."/>
            <person name="van Eijk R."/>
            <person name="Schleper C."/>
            <person name="Guy L."/>
            <person name="Ettema T.J."/>
        </authorList>
    </citation>
    <scope>NUCLEOTIDE SEQUENCE</scope>
</reference>
<evidence type="ECO:0000313" key="2">
    <source>
        <dbReference type="EMBL" id="KKL62787.1"/>
    </source>
</evidence>
<evidence type="ECO:0000256" key="1">
    <source>
        <dbReference type="SAM" id="Phobius"/>
    </source>
</evidence>
<sequence>MSSINKMFKFKIQYIILLFLIEIILILPIGFVASTDLTDNLNISSPGSTPESSFQVNAFSKNILLSTDDSNWNYHVEPMIAIGDNGTLFAGWKNANTHNGAGEHVSIVKSIDRGVSWTTPFDMPMYNGLNTRQSDPWLVWYNQSIYYAYIEWDPDYFEYPTFGLFSQVTVAKSSGDITEWTTASASNGSYFADKETMYIDDNGIIYMVYDDVDVSTPVENATIRLTRSDNAGESFQEISEIGIPSGGHLGPYIALNSENHIYIASTWLDITEGGGNIYFTSSQDGGFTFGNQRFINTDGNYSFLDSGKVTLPVIQFDQDDRLYLLWADVYENEAHSIDIYLRYSDDFGEIWSERFQVNPTTAGNQFMPDMDIDSDGNLHIVYYNAPSQENFKPYYCLVNFTGENQNNPIFNTPIAIADKETSGDYNRPGDYLTIRLDQNNIPHIVWTDGRNNELDIYYAYGTQNLSDSGSTIGFGLEIFLTVGFVSIIGIGVIILIRRRKINELLTYGKNN</sequence>
<keyword evidence="1" id="KW-1133">Transmembrane helix</keyword>
<dbReference type="AlphaFoldDB" id="A0A0F9GI10"/>
<name>A0A0F9GI10_9ZZZZ</name>
<evidence type="ECO:0008006" key="3">
    <source>
        <dbReference type="Google" id="ProtNLM"/>
    </source>
</evidence>
<proteinExistence type="predicted"/>
<keyword evidence="1" id="KW-0812">Transmembrane</keyword>
<feature type="transmembrane region" description="Helical" evidence="1">
    <location>
        <begin position="12"/>
        <end position="33"/>
    </location>
</feature>
<comment type="caution">
    <text evidence="2">The sequence shown here is derived from an EMBL/GenBank/DDBJ whole genome shotgun (WGS) entry which is preliminary data.</text>
</comment>
<protein>
    <recommendedName>
        <fullName evidence="3">Sialidase domain-containing protein</fullName>
    </recommendedName>
</protein>
<dbReference type="InterPro" id="IPR036278">
    <property type="entry name" value="Sialidase_sf"/>
</dbReference>